<protein>
    <submittedName>
        <fullName evidence="3">Uncharacterized protein</fullName>
    </submittedName>
</protein>
<evidence type="ECO:0000313" key="4">
    <source>
        <dbReference type="Proteomes" id="UP000321361"/>
    </source>
</evidence>
<keyword evidence="2" id="KW-0812">Transmembrane</keyword>
<proteinExistence type="predicted"/>
<evidence type="ECO:0000313" key="3">
    <source>
        <dbReference type="EMBL" id="GEK37817.1"/>
    </source>
</evidence>
<dbReference type="Proteomes" id="UP000321361">
    <property type="component" value="Unassembled WGS sequence"/>
</dbReference>
<dbReference type="EMBL" id="BJUG01000012">
    <property type="protein sequence ID" value="GEK37817.1"/>
    <property type="molecule type" value="Genomic_DNA"/>
</dbReference>
<feature type="transmembrane region" description="Helical" evidence="2">
    <location>
        <begin position="30"/>
        <end position="47"/>
    </location>
</feature>
<dbReference type="RefSeq" id="WP_169819339.1">
    <property type="nucleotide sequence ID" value="NZ_BJUG01000012.1"/>
</dbReference>
<gene>
    <name evidence="3" type="ORF">ETH01_21040</name>
</gene>
<sequence length="48" mass="5497">MQAQNNLKLDQKTSRHQTEKEHRAGYFGKNLVYLVVIAGILAFFFISA</sequence>
<evidence type="ECO:0000256" key="2">
    <source>
        <dbReference type="SAM" id="Phobius"/>
    </source>
</evidence>
<keyword evidence="2" id="KW-0472">Membrane</keyword>
<evidence type="ECO:0000256" key="1">
    <source>
        <dbReference type="SAM" id="MobiDB-lite"/>
    </source>
</evidence>
<comment type="caution">
    <text evidence="3">The sequence shown here is derived from an EMBL/GenBank/DDBJ whole genome shotgun (WGS) entry which is preliminary data.</text>
</comment>
<dbReference type="AlphaFoldDB" id="A0A510WFV1"/>
<organism evidence="3 4">
    <name type="scientific">Enterococcus thailandicus</name>
    <dbReference type="NCBI Taxonomy" id="417368"/>
    <lineage>
        <taxon>Bacteria</taxon>
        <taxon>Bacillati</taxon>
        <taxon>Bacillota</taxon>
        <taxon>Bacilli</taxon>
        <taxon>Lactobacillales</taxon>
        <taxon>Enterococcaceae</taxon>
        <taxon>Enterococcus</taxon>
    </lineage>
</organism>
<feature type="compositionally biased region" description="Basic and acidic residues" evidence="1">
    <location>
        <begin position="9"/>
        <end position="21"/>
    </location>
</feature>
<name>A0A510WFV1_ENTTH</name>
<keyword evidence="2" id="KW-1133">Transmembrane helix</keyword>
<accession>A0A510WFV1</accession>
<feature type="region of interest" description="Disordered" evidence="1">
    <location>
        <begin position="1"/>
        <end position="21"/>
    </location>
</feature>
<reference evidence="3 4" key="1">
    <citation type="submission" date="2019-07" db="EMBL/GenBank/DDBJ databases">
        <title>Whole genome shotgun sequence of Enterococcus thailandicus NBRC 101867.</title>
        <authorList>
            <person name="Hosoyama A."/>
            <person name="Uohara A."/>
            <person name="Ohji S."/>
            <person name="Ichikawa N."/>
        </authorList>
    </citation>
    <scope>NUCLEOTIDE SEQUENCE [LARGE SCALE GENOMIC DNA]</scope>
    <source>
        <strain evidence="3 4">NBRC 101867</strain>
    </source>
</reference>